<proteinExistence type="predicted"/>
<dbReference type="RefSeq" id="WP_009450186.1">
    <property type="nucleotide sequence ID" value="NZ_AMSI01000005.1"/>
</dbReference>
<accession>K2N5V2</accession>
<keyword evidence="1" id="KW-0732">Signal</keyword>
<dbReference type="STRING" id="721133.SAMN05216176_103228"/>
<feature type="chain" id="PRO_5003861927" description="DUF945 domain-containing protein" evidence="1">
    <location>
        <begin position="28"/>
        <end position="396"/>
    </location>
</feature>
<organism evidence="2 3">
    <name type="scientific">Nitratireductor indicus C115</name>
    <dbReference type="NCBI Taxonomy" id="1231190"/>
    <lineage>
        <taxon>Bacteria</taxon>
        <taxon>Pseudomonadati</taxon>
        <taxon>Pseudomonadota</taxon>
        <taxon>Alphaproteobacteria</taxon>
        <taxon>Hyphomicrobiales</taxon>
        <taxon>Phyllobacteriaceae</taxon>
        <taxon>Nitratireductor</taxon>
    </lineage>
</organism>
<keyword evidence="3" id="KW-1185">Reference proteome</keyword>
<feature type="signal peptide" evidence="1">
    <location>
        <begin position="1"/>
        <end position="27"/>
    </location>
</feature>
<dbReference type="PATRIC" id="fig|1231190.3.peg.1938"/>
<dbReference type="EMBL" id="AMSI01000005">
    <property type="protein sequence ID" value="EKF42843.1"/>
    <property type="molecule type" value="Genomic_DNA"/>
</dbReference>
<dbReference type="AlphaFoldDB" id="K2N5V2"/>
<dbReference type="eggNOG" id="ENOG50335J3">
    <property type="taxonomic scope" value="Bacteria"/>
</dbReference>
<evidence type="ECO:0000313" key="2">
    <source>
        <dbReference type="EMBL" id="EKF42843.1"/>
    </source>
</evidence>
<dbReference type="OrthoDB" id="7824623at2"/>
<evidence type="ECO:0008006" key="4">
    <source>
        <dbReference type="Google" id="ProtNLM"/>
    </source>
</evidence>
<comment type="caution">
    <text evidence="2">The sequence shown here is derived from an EMBL/GenBank/DDBJ whole genome shotgun (WGS) entry which is preliminary data.</text>
</comment>
<name>K2N5V2_9HYPH</name>
<gene>
    <name evidence="2" type="ORF">NA8A_09254</name>
</gene>
<sequence>MLSPSSKLKLFPVAALFSATALQSAFAWEAEEVAERYKDLMGRQGVTLSWSNVSKDGDSVLFDGFKIALATIGKPVEIGEFALQNVSETDDTYQVGLIEVDSFEHTEDEATVALDGLEMTGVLIPKEGSNSPYAGITTYKTFALGSFKLAMGSNDVFSFNDLKADTGLQDNDGTMKFNANVRDFWVNLDALVKDAKGRSVIEEFGYKELNGHVDMVGDWRLEDGLMTISKYDIVVDKAGALGITGEVSGYTPDFIKTLQDMQNKMESATPEQKQAQGLAMLGLMQQLNLHGLSLRFDDASLTNKVLALVAKQQGVQPGDVANQAKAIVPLLAAQYLGSDLTQSLSKAVASYIDNPKNIEIRAAPPEPMPFAVLMGTAMGSPETLAKQVGLEVVANQ</sequence>
<evidence type="ECO:0000313" key="3">
    <source>
        <dbReference type="Proteomes" id="UP000007374"/>
    </source>
</evidence>
<protein>
    <recommendedName>
        <fullName evidence="4">DUF945 domain-containing protein</fullName>
    </recommendedName>
</protein>
<evidence type="ECO:0000256" key="1">
    <source>
        <dbReference type="SAM" id="SignalP"/>
    </source>
</evidence>
<dbReference type="Proteomes" id="UP000007374">
    <property type="component" value="Unassembled WGS sequence"/>
</dbReference>
<reference evidence="2 3" key="1">
    <citation type="journal article" date="2012" name="J. Bacteriol.">
        <title>Genome Sequence of Nitratireductor indicus Type Strain C115.</title>
        <authorList>
            <person name="Lai Q."/>
            <person name="Li G."/>
            <person name="Yu Z."/>
            <person name="Shao Z."/>
        </authorList>
    </citation>
    <scope>NUCLEOTIDE SEQUENCE [LARGE SCALE GENOMIC DNA]</scope>
    <source>
        <strain evidence="2 3">C115</strain>
    </source>
</reference>